<protein>
    <submittedName>
        <fullName evidence="2">Uncharacterized protein</fullName>
    </submittedName>
</protein>
<gene>
    <name evidence="2" type="ORF">A2982_04255</name>
</gene>
<name>A0A1F4V2B1_UNCKA</name>
<dbReference type="EMBL" id="MEVH01000026">
    <property type="protein sequence ID" value="OGC51292.1"/>
    <property type="molecule type" value="Genomic_DNA"/>
</dbReference>
<evidence type="ECO:0000313" key="3">
    <source>
        <dbReference type="Proteomes" id="UP000178771"/>
    </source>
</evidence>
<dbReference type="STRING" id="1802624.A2982_04255"/>
<dbReference type="Gene3D" id="2.60.40.10">
    <property type="entry name" value="Immunoglobulins"/>
    <property type="match status" value="2"/>
</dbReference>
<keyword evidence="1" id="KW-0472">Membrane</keyword>
<organism evidence="2 3">
    <name type="scientific">candidate division WWE3 bacterium RIFCSPLOWO2_01_FULL_39_13</name>
    <dbReference type="NCBI Taxonomy" id="1802624"/>
    <lineage>
        <taxon>Bacteria</taxon>
        <taxon>Katanobacteria</taxon>
    </lineage>
</organism>
<evidence type="ECO:0000256" key="1">
    <source>
        <dbReference type="SAM" id="Phobius"/>
    </source>
</evidence>
<sequence>MVQKQRTRYLIRRIILTNLLSIFVGIATYFWMIFFLSNVNSFWDLFRKKEVYTKEDTIAPTAPFLTPIAEATQNPSIDLTGVSEPGVNITLYIDYIESDSTVADSTGAFSFTNIQVGLFDESIYVTAKDENGNISKKSTVYVIKKDIEPPEIEVESPKDGEVYKSTGHSYQVTGKTEPESSVFVNNQLAVINPDGNFSASIRLEEGNNEVDIRAVDKAENTTELKITVIFEKIN</sequence>
<dbReference type="Proteomes" id="UP000178771">
    <property type="component" value="Unassembled WGS sequence"/>
</dbReference>
<evidence type="ECO:0000313" key="2">
    <source>
        <dbReference type="EMBL" id="OGC51292.1"/>
    </source>
</evidence>
<dbReference type="InterPro" id="IPR013783">
    <property type="entry name" value="Ig-like_fold"/>
</dbReference>
<accession>A0A1F4V2B1</accession>
<dbReference type="AlphaFoldDB" id="A0A1F4V2B1"/>
<proteinExistence type="predicted"/>
<feature type="transmembrane region" description="Helical" evidence="1">
    <location>
        <begin position="14"/>
        <end position="36"/>
    </location>
</feature>
<dbReference type="Pfam" id="PF09136">
    <property type="entry name" value="Glucodextran_B"/>
    <property type="match status" value="1"/>
</dbReference>
<reference evidence="2 3" key="1">
    <citation type="journal article" date="2016" name="Nat. Commun.">
        <title>Thousands of microbial genomes shed light on interconnected biogeochemical processes in an aquifer system.</title>
        <authorList>
            <person name="Anantharaman K."/>
            <person name="Brown C.T."/>
            <person name="Hug L.A."/>
            <person name="Sharon I."/>
            <person name="Castelle C.J."/>
            <person name="Probst A.J."/>
            <person name="Thomas B.C."/>
            <person name="Singh A."/>
            <person name="Wilkins M.J."/>
            <person name="Karaoz U."/>
            <person name="Brodie E.L."/>
            <person name="Williams K.H."/>
            <person name="Hubbard S.S."/>
            <person name="Banfield J.F."/>
        </authorList>
    </citation>
    <scope>NUCLEOTIDE SEQUENCE [LARGE SCALE GENOMIC DNA]</scope>
</reference>
<keyword evidence="1" id="KW-0812">Transmembrane</keyword>
<keyword evidence="1" id="KW-1133">Transmembrane helix</keyword>
<comment type="caution">
    <text evidence="2">The sequence shown here is derived from an EMBL/GenBank/DDBJ whole genome shotgun (WGS) entry which is preliminary data.</text>
</comment>